<evidence type="ECO:0000313" key="2">
    <source>
        <dbReference type="Proteomes" id="UP000610373"/>
    </source>
</evidence>
<organism evidence="1 2">
    <name type="scientific">Candidatus Argoarchaeum ethanivorans</name>
    <dbReference type="NCBI Taxonomy" id="2608793"/>
    <lineage>
        <taxon>Archaea</taxon>
        <taxon>Methanobacteriati</taxon>
        <taxon>Methanobacteriota</taxon>
        <taxon>Stenosarchaea group</taxon>
        <taxon>Methanomicrobia</taxon>
        <taxon>Methanosarcinales</taxon>
        <taxon>Methanosarcinales incertae sedis</taxon>
        <taxon>GOM Arc I cluster</taxon>
        <taxon>Candidatus Argoarchaeum</taxon>
    </lineage>
</organism>
<dbReference type="EMBL" id="CAJHIO010000053">
    <property type="protein sequence ID" value="CAD6494018.1"/>
    <property type="molecule type" value="Genomic_DNA"/>
</dbReference>
<evidence type="ECO:0000313" key="1">
    <source>
        <dbReference type="EMBL" id="CAD6494018.1"/>
    </source>
</evidence>
<dbReference type="Proteomes" id="UP000610373">
    <property type="component" value="Unassembled WGS sequence"/>
</dbReference>
<sequence>MTILEQLQKIVGSENVSDDKAIAAAYSRDQHWSFVEPNFQVAFS</sequence>
<name>A0A811TE58_9EURY</name>
<reference evidence="1" key="1">
    <citation type="submission" date="2020-10" db="EMBL/GenBank/DDBJ databases">
        <authorList>
            <person name="Hahn C.J."/>
            <person name="Laso-Perez R."/>
            <person name="Vulcano F."/>
            <person name="Vaziourakis K.-M."/>
            <person name="Stokke R."/>
            <person name="Steen I.H."/>
            <person name="Teske A."/>
            <person name="Boetius A."/>
            <person name="Liebeke M."/>
            <person name="Amann R."/>
            <person name="Knittel K."/>
        </authorList>
    </citation>
    <scope>NUCLEOTIDE SEQUENCE</scope>
    <source>
        <strain evidence="1">Gfbio:e3339647-f889-4370-9287-4fb5cb688e4c:AG392O15_GoMArc1</strain>
    </source>
</reference>
<protein>
    <submittedName>
        <fullName evidence="1">Uncharacterized protein</fullName>
    </submittedName>
</protein>
<comment type="caution">
    <text evidence="1">The sequence shown here is derived from an EMBL/GenBank/DDBJ whole genome shotgun (WGS) entry which is preliminary data.</text>
</comment>
<accession>A0A811TE58</accession>
<dbReference type="AlphaFoldDB" id="A0A811TE58"/>
<proteinExistence type="predicted"/>
<gene>
    <name evidence="1" type="ORF">CHKLHMKO_00602</name>
</gene>